<gene>
    <name evidence="1" type="ORF">CCE01nite_30240</name>
</gene>
<dbReference type="Proteomes" id="UP000317046">
    <property type="component" value="Unassembled WGS sequence"/>
</dbReference>
<dbReference type="Gene3D" id="2.120.10.70">
    <property type="entry name" value="Fucose-specific lectin"/>
    <property type="match status" value="4"/>
</dbReference>
<name>A0A4Y3L0N3_9CELL</name>
<dbReference type="SUPFAM" id="SSF89372">
    <property type="entry name" value="Fucose-specific lectin"/>
    <property type="match status" value="4"/>
</dbReference>
<reference evidence="1" key="1">
    <citation type="submission" date="2019-06" db="EMBL/GenBank/DDBJ databases">
        <title>Whole genome shotgun sequence of Cellulomonas cellasea NBRC 3753.</title>
        <authorList>
            <person name="Hosoyama A."/>
            <person name="Uohara A."/>
            <person name="Ohji S."/>
            <person name="Ichikawa N."/>
        </authorList>
    </citation>
    <scope>NUCLEOTIDE SEQUENCE [LARGE SCALE GENOMIC DNA]</scope>
    <source>
        <strain evidence="1">NBRC 3753</strain>
    </source>
</reference>
<evidence type="ECO:0000313" key="2">
    <source>
        <dbReference type="Proteomes" id="UP000317046"/>
    </source>
</evidence>
<protein>
    <submittedName>
        <fullName evidence="1">Uncharacterized protein</fullName>
    </submittedName>
</protein>
<dbReference type="AlphaFoldDB" id="A0A4Y3L0N3"/>
<dbReference type="EMBL" id="BJLR01000028">
    <property type="protein sequence ID" value="GEA89075.1"/>
    <property type="molecule type" value="Genomic_DNA"/>
</dbReference>
<evidence type="ECO:0000313" key="1">
    <source>
        <dbReference type="EMBL" id="GEA89075.1"/>
    </source>
</evidence>
<sequence>MDPRSGWFHVRPNLTFYPGVEVALVEPFEGHVDLFVTDRDGEVWSAPFSAATGWDPWFRIPGRPNAHPGAPVTGLLAKESTQSIPAKHRHLDIFVTSADGIIWTTYFHEFRNTPNTNVWKDWLSLDTSVRMAPGAKVFAIEPFEGHVDLFTTGPDGAIWTAFFATSDDGAVNGWSPWIPIHHEQHEVRTHPGATVSALSSPDGDRVDLFATDTRGTVWTTYYDVSGGWRHWSPIPHGDATVKMHPRATITAIAADSEGRQTFLFTTDTNGVVWSSFATDHGAWTAWSAIRPQEFITGPGAKVATLSPFEGHIDIFATRADGTVWSTFRENDVWQPWFPIGSNQFRIDPGATITAFSPYEGHVDIFATATDGTVWTAFFDANTGWRDWFGLTSEPIFKGPVSSLAPYAEHADLFATDITGTVWSTFREGDGQWQRWVPIGAGVKMHPGSAVTPLRPFEGHVDLFAMSADGVVWTTYFEDGQGWREWYPIRPETARFGPGATVAAVSPREGRVDIFAVADGIVWTTAFDADSQDVGWGPWEQVDRDRLRVAPESRITAIVPFTGHIDLFVVGAHAEDPTGAVDVWTTFRDEGAAWHQWFTPSPVSFGLLPGTTVAALTPFEGHVDVFAVDATGAVWSTFFQDGSWRAWFTIHEEHRMHPGANISVLSPREGRVDIFTTTSDGTVWRTCFTNEEAVWRPWSSLDTPAGLDGNARTTALLMVGDHTAVFATGQQGQIWVTRLKAESLWPTWFTIGTQQFAPGATVTPSRPFPGHVDLYVTDGAGMVWSTYYEPESGWISWFPISGKQMHPGAEVTLCQRSERRVELYASASDGTVLTTSFDADQGVWAPWVAVHGDRKMHPGARITLLLDGGGAGLDELFAIDANGYVWTARFDEAGKWWAPWSEVNVDAAVRMAPGGAITAERYSASASLFTTDLNGLVHGTFRDDADAGGWHRWESLHSELKAVAGSKVGVTSSTINVASPDGRWRLAYTSMVDRSSWSVWTAPPLPRNQKVASVRSRYTDDTGYRLYPDSDYVIDSDGTVWKFLGKRFAQRQDMGFPWASSTGSALDPICELTAQVLDETIDADGNDHTWATHFNLFGTDRSGRVRSTWWKEWTPDPRGFNWGGLWDLVSLGLFASNSS</sequence>
<proteinExistence type="predicted"/>
<keyword evidence="2" id="KW-1185">Reference proteome</keyword>
<organism evidence="1 2">
    <name type="scientific">Cellulomonas cellasea</name>
    <dbReference type="NCBI Taxonomy" id="43670"/>
    <lineage>
        <taxon>Bacteria</taxon>
        <taxon>Bacillati</taxon>
        <taxon>Actinomycetota</taxon>
        <taxon>Actinomycetes</taxon>
        <taxon>Micrococcales</taxon>
        <taxon>Cellulomonadaceae</taxon>
        <taxon>Cellulomonas</taxon>
    </lineage>
</organism>
<comment type="caution">
    <text evidence="1">The sequence shown here is derived from an EMBL/GenBank/DDBJ whole genome shotgun (WGS) entry which is preliminary data.</text>
</comment>
<accession>A0A4Y3L0N3</accession>